<dbReference type="AlphaFoldDB" id="A0A4Y8N1I1"/>
<dbReference type="EMBL" id="SNVI01000001">
    <property type="protein sequence ID" value="TFE43579.1"/>
    <property type="molecule type" value="Genomic_DNA"/>
</dbReference>
<proteinExistence type="predicted"/>
<evidence type="ECO:0000313" key="2">
    <source>
        <dbReference type="Proteomes" id="UP000297385"/>
    </source>
</evidence>
<comment type="caution">
    <text evidence="1">The sequence shown here is derived from an EMBL/GenBank/DDBJ whole genome shotgun (WGS) entry which is preliminary data.</text>
</comment>
<dbReference type="Proteomes" id="UP000297385">
    <property type="component" value="Unassembled WGS sequence"/>
</dbReference>
<organism evidence="1 2">
    <name type="scientific">Paraburkholderia dipogonis</name>
    <dbReference type="NCBI Taxonomy" id="1211383"/>
    <lineage>
        <taxon>Bacteria</taxon>
        <taxon>Pseudomonadati</taxon>
        <taxon>Pseudomonadota</taxon>
        <taxon>Betaproteobacteria</taxon>
        <taxon>Burkholderiales</taxon>
        <taxon>Burkholderiaceae</taxon>
        <taxon>Paraburkholderia</taxon>
    </lineage>
</organism>
<evidence type="ECO:0000313" key="1">
    <source>
        <dbReference type="EMBL" id="TFE43579.1"/>
    </source>
</evidence>
<gene>
    <name evidence="1" type="ORF">E2553_00140</name>
</gene>
<dbReference type="RefSeq" id="WP_134455529.1">
    <property type="nucleotide sequence ID" value="NZ_JBHMFL010000042.1"/>
</dbReference>
<sequence>MSELPHLSADRWMPAADAPEFTRIRTSAMADLSRASRGIKSIARILHNSIGDGTDEMVSASIDELDKQNLAGAIECLADFIYENIESETFNEAEIERMKREACHE</sequence>
<name>A0A4Y8N1I1_9BURK</name>
<accession>A0A4Y8N1I1</accession>
<reference evidence="1 2" key="1">
    <citation type="submission" date="2019-03" db="EMBL/GenBank/DDBJ databases">
        <title>Complete Genome Sequence of Paraburkholderia dipogonis ICMP 19430T, a Nitrogen-fixing Symbiont of the South African Invasive Legume Dipogon lignosus in New Zealand.</title>
        <authorList>
            <person name="De Meyer S.E."/>
        </authorList>
    </citation>
    <scope>NUCLEOTIDE SEQUENCE [LARGE SCALE GENOMIC DNA]</scope>
    <source>
        <strain evidence="1 2">ICMP 19430</strain>
    </source>
</reference>
<protein>
    <submittedName>
        <fullName evidence="1">Uncharacterized protein</fullName>
    </submittedName>
</protein>
<dbReference type="GeneID" id="97307195"/>